<proteinExistence type="predicted"/>
<keyword evidence="1" id="KW-1133">Transmembrane helix</keyword>
<dbReference type="HOGENOM" id="CLU_005856_1_0_11"/>
<dbReference type="SUPFAM" id="SSF53448">
    <property type="entry name" value="Nucleotide-diphospho-sugar transferases"/>
    <property type="match status" value="1"/>
</dbReference>
<name>N0E349_9MICO</name>
<dbReference type="PANTHER" id="PTHR43685:SF3">
    <property type="entry name" value="SLR2126 PROTEIN"/>
    <property type="match status" value="1"/>
</dbReference>
<feature type="transmembrane region" description="Helical" evidence="1">
    <location>
        <begin position="683"/>
        <end position="702"/>
    </location>
</feature>
<feature type="transmembrane region" description="Helical" evidence="1">
    <location>
        <begin position="995"/>
        <end position="1015"/>
    </location>
</feature>
<dbReference type="RefSeq" id="WP_010849996.1">
    <property type="nucleotide sequence ID" value="NZ_HF570956.1"/>
</dbReference>
<sequence length="1023" mass="105436">MTLTLSDTTLSSPTPARTRVAALVVTGDGDDGVNAALDALAAQTVTPERVVLVDRRQSDPGRPPVDLQPLARIRLPDSEVLVHRTGPVPVRTAVHATVLDLDDPTGWLVWVLGSGVTPSATALAELLGAHRRSPSVGVVGPKLVQATDPHRLRSVGISATRSGRIVPDPPDGMADQGQFDRRADVLAVPVTGALIEAALIRDLRGWERTFGDVGADLDFGWRAQRLGRRVLVHPQTTVRVADGLGDATATTGARRRAGRRVALTRASWWGAPLLAVWLLVSSIAGAAGLLLAKRPRSAWTTLADVFALDPFRVVPAWLRTRGAAPVRRRDLQGLFVSAAQVRARLADQVHQAVVPGRGTVEDGPPELSRSSALKALTNPGLLATVVVAAVFAAAGRTLGFPFLAGLGGGPVGGELLGGRLTSSALWHAATDPWRGAGLGSATELIGGPHLAVLALPTWVVEHLPGLAGLTSPGGLVVGLLLVAGPVLATISAYAAGRVITLARWPRAAAALAWATVGPMAQVYGEGRVGAVVAHVLLPAVTAGLVLLARPRGTATAAWATALAAALLGAFAPVALLLVMAVALLLVLAAPTAAARLRAVVPLVVPGVLLGPWTATVWSHPQLALAGPGLTSRVDETLEPWQLGLLQLAPDPQVWSIATVGAIAVLAVLGWARGTGVRSVATGAAATALIALGAVLIAPRVALTSAGEGVDPVRPWVGLPMMFLLIALLGGALLVWQQPEGATRSSRAVRSGATAVLGLAGVLAGGLLVVTGLGVGLVAWQDPRPAVAVEHAQGDVAGRTLFLLPGGDGVGYRLVSREITDVARSLPVDRSDDAVLAPTVSALLDDGEGAAALQQFAIGVVALTEGADPGLTRALDSADGMTRLVARDGWNYWRVTASGAENTRPVAPPRLQLSDGTGHSTVLVPTTGIHAATTTTLTVTGDDTRLTVAEGQGWSAHAQVIWLGQVVAPEPGERAVYRLTPGEGTLDISLMDPHHGWRLLQFALLGIVLFLAIPFGSRASRSRS</sequence>
<evidence type="ECO:0000256" key="1">
    <source>
        <dbReference type="SAM" id="Phobius"/>
    </source>
</evidence>
<comment type="caution">
    <text evidence="2">The sequence shown here is derived from an EMBL/GenBank/DDBJ whole genome shotgun (WGS) entry which is preliminary data.</text>
</comment>
<feature type="transmembrane region" description="Helical" evidence="1">
    <location>
        <begin position="560"/>
        <end position="587"/>
    </location>
</feature>
<feature type="transmembrane region" description="Helical" evidence="1">
    <location>
        <begin position="714"/>
        <end position="735"/>
    </location>
</feature>
<feature type="transmembrane region" description="Helical" evidence="1">
    <location>
        <begin position="268"/>
        <end position="292"/>
    </location>
</feature>
<dbReference type="InterPro" id="IPR050834">
    <property type="entry name" value="Glycosyltransf_2"/>
</dbReference>
<dbReference type="PANTHER" id="PTHR43685">
    <property type="entry name" value="GLYCOSYLTRANSFERASE"/>
    <property type="match status" value="1"/>
</dbReference>
<gene>
    <name evidence="2" type="ORF">BN10_520041</name>
</gene>
<dbReference type="InterPro" id="IPR029044">
    <property type="entry name" value="Nucleotide-diphossugar_trans"/>
</dbReference>
<evidence type="ECO:0000313" key="3">
    <source>
        <dbReference type="Proteomes" id="UP000013167"/>
    </source>
</evidence>
<keyword evidence="1" id="KW-0812">Transmembrane</keyword>
<dbReference type="Proteomes" id="UP000013167">
    <property type="component" value="Unassembled WGS sequence"/>
</dbReference>
<feature type="transmembrane region" description="Helical" evidence="1">
    <location>
        <begin position="473"/>
        <end position="495"/>
    </location>
</feature>
<protein>
    <submittedName>
        <fullName evidence="2">Uncharacterized protein</fullName>
    </submittedName>
</protein>
<feature type="transmembrane region" description="Helical" evidence="1">
    <location>
        <begin position="755"/>
        <end position="779"/>
    </location>
</feature>
<reference evidence="2 3" key="1">
    <citation type="journal article" date="2013" name="ISME J.">
        <title>A metabolic model for members of the genus Tetrasphaera involved in enhanced biological phosphorus removal.</title>
        <authorList>
            <person name="Kristiansen R."/>
            <person name="Nguyen H.T.T."/>
            <person name="Saunders A.M."/>
            <person name="Nielsen J.L."/>
            <person name="Wimmer R."/>
            <person name="Le V.Q."/>
            <person name="McIlroy S.J."/>
            <person name="Petrovski S."/>
            <person name="Seviour R.J."/>
            <person name="Calteau A."/>
            <person name="Nielsen K.L."/>
            <person name="Nielsen P.H."/>
        </authorList>
    </citation>
    <scope>NUCLEOTIDE SEQUENCE [LARGE SCALE GENOMIC DNA]</scope>
    <source>
        <strain evidence="2 3">Lp2</strain>
    </source>
</reference>
<dbReference type="EMBL" id="CAIZ01000122">
    <property type="protein sequence ID" value="CCH70140.1"/>
    <property type="molecule type" value="Genomic_DNA"/>
</dbReference>
<accession>N0E349</accession>
<dbReference type="STRING" id="1193181.BN10_520041"/>
<keyword evidence="1" id="KW-0472">Membrane</keyword>
<evidence type="ECO:0000313" key="2">
    <source>
        <dbReference type="EMBL" id="CCH70140.1"/>
    </source>
</evidence>
<organism evidence="2 3">
    <name type="scientific">Phycicoccus elongatus Lp2</name>
    <dbReference type="NCBI Taxonomy" id="1193181"/>
    <lineage>
        <taxon>Bacteria</taxon>
        <taxon>Bacillati</taxon>
        <taxon>Actinomycetota</taxon>
        <taxon>Actinomycetes</taxon>
        <taxon>Micrococcales</taxon>
        <taxon>Intrasporangiaceae</taxon>
        <taxon>Phycicoccus</taxon>
    </lineage>
</organism>
<dbReference type="eggNOG" id="COG1216">
    <property type="taxonomic scope" value="Bacteria"/>
</dbReference>
<keyword evidence="3" id="KW-1185">Reference proteome</keyword>
<feature type="transmembrane region" description="Helical" evidence="1">
    <location>
        <begin position="653"/>
        <end position="671"/>
    </location>
</feature>
<feature type="transmembrane region" description="Helical" evidence="1">
    <location>
        <begin position="530"/>
        <end position="548"/>
    </location>
</feature>
<feature type="transmembrane region" description="Helical" evidence="1">
    <location>
        <begin position="375"/>
        <end position="394"/>
    </location>
</feature>
<dbReference type="AlphaFoldDB" id="N0E349"/>
<dbReference type="Gene3D" id="3.90.550.10">
    <property type="entry name" value="Spore Coat Polysaccharide Biosynthesis Protein SpsA, Chain A"/>
    <property type="match status" value="1"/>
</dbReference>